<dbReference type="STRING" id="402676.B6JZH9"/>
<feature type="transmembrane region" description="Helical" evidence="8">
    <location>
        <begin position="465"/>
        <end position="482"/>
    </location>
</feature>
<evidence type="ECO:0000256" key="3">
    <source>
        <dbReference type="ARBA" id="ARBA00022692"/>
    </source>
</evidence>
<feature type="transmembrane region" description="Helical" evidence="8">
    <location>
        <begin position="152"/>
        <end position="169"/>
    </location>
</feature>
<dbReference type="HOGENOM" id="CLU_018836_0_0_1"/>
<dbReference type="InterPro" id="IPR016688">
    <property type="entry name" value="MscS-like_plants/fungi"/>
</dbReference>
<evidence type="ECO:0000256" key="5">
    <source>
        <dbReference type="ARBA" id="ARBA00023136"/>
    </source>
</evidence>
<dbReference type="Pfam" id="PF25886">
    <property type="entry name" value="Msy1"/>
    <property type="match status" value="1"/>
</dbReference>
<dbReference type="OMA" id="HSMHDVD"/>
<gene>
    <name evidence="11" type="primary">msy2</name>
    <name evidence="10" type="ORF">SJAG_02019</name>
</gene>
<evidence type="ECO:0000256" key="1">
    <source>
        <dbReference type="ARBA" id="ARBA00004127"/>
    </source>
</evidence>
<feature type="region of interest" description="Disordered" evidence="7">
    <location>
        <begin position="767"/>
        <end position="807"/>
    </location>
</feature>
<feature type="domain" description="EF-hand" evidence="9">
    <location>
        <begin position="421"/>
        <end position="444"/>
    </location>
</feature>
<evidence type="ECO:0000256" key="6">
    <source>
        <dbReference type="PIRNR" id="PIRNR017209"/>
    </source>
</evidence>
<dbReference type="GO" id="GO:0032541">
    <property type="term" value="C:cortical endoplasmic reticulum"/>
    <property type="evidence" value="ECO:0007669"/>
    <property type="project" value="EnsemblFungi"/>
</dbReference>
<dbReference type="InterPro" id="IPR010920">
    <property type="entry name" value="LSM_dom_sf"/>
</dbReference>
<dbReference type="InterPro" id="IPR023408">
    <property type="entry name" value="MscS_beta-dom_sf"/>
</dbReference>
<evidence type="ECO:0000313" key="12">
    <source>
        <dbReference type="Proteomes" id="UP000001744"/>
    </source>
</evidence>
<keyword evidence="4 8" id="KW-1133">Transmembrane helix</keyword>
<organism evidence="10 12">
    <name type="scientific">Schizosaccharomyces japonicus (strain yFS275 / FY16936)</name>
    <name type="common">Fission yeast</name>
    <dbReference type="NCBI Taxonomy" id="402676"/>
    <lineage>
        <taxon>Eukaryota</taxon>
        <taxon>Fungi</taxon>
        <taxon>Dikarya</taxon>
        <taxon>Ascomycota</taxon>
        <taxon>Taphrinomycotina</taxon>
        <taxon>Schizosaccharomycetes</taxon>
        <taxon>Schizosaccharomycetales</taxon>
        <taxon>Schizosaccharomycetaceae</taxon>
        <taxon>Schizosaccharomyces</taxon>
    </lineage>
</organism>
<feature type="transmembrane region" description="Helical" evidence="8">
    <location>
        <begin position="242"/>
        <end position="265"/>
    </location>
</feature>
<protein>
    <recommendedName>
        <fullName evidence="6">Mechanosensitive ion channel protein</fullName>
    </recommendedName>
</protein>
<dbReference type="InterPro" id="IPR006685">
    <property type="entry name" value="MscS_channel_2nd"/>
</dbReference>
<dbReference type="VEuPathDB" id="FungiDB:SJAG_02019"/>
<dbReference type="InterPro" id="IPR058650">
    <property type="entry name" value="Msy1/2-like"/>
</dbReference>
<evidence type="ECO:0000256" key="2">
    <source>
        <dbReference type="ARBA" id="ARBA00008017"/>
    </source>
</evidence>
<feature type="transmembrane region" description="Helical" evidence="8">
    <location>
        <begin position="181"/>
        <end position="200"/>
    </location>
</feature>
<dbReference type="AlphaFoldDB" id="B6JZH9"/>
<dbReference type="Gene3D" id="2.30.30.60">
    <property type="match status" value="1"/>
</dbReference>
<dbReference type="PIRSF" id="PIRSF017209">
    <property type="entry name" value="Memb_At2g17000_prd"/>
    <property type="match status" value="1"/>
</dbReference>
<evidence type="ECO:0000313" key="11">
    <source>
        <dbReference type="JaponicusDB" id="SJAG_02019"/>
    </source>
</evidence>
<dbReference type="SUPFAM" id="SSF50182">
    <property type="entry name" value="Sm-like ribonucleoproteins"/>
    <property type="match status" value="1"/>
</dbReference>
<keyword evidence="5 6" id="KW-0472">Membrane</keyword>
<feature type="transmembrane region" description="Helical" evidence="8">
    <location>
        <begin position="96"/>
        <end position="115"/>
    </location>
</feature>
<dbReference type="JaponicusDB" id="SJAG_02019">
    <property type="gene designation" value="msy2"/>
</dbReference>
<dbReference type="GO" id="GO:0005509">
    <property type="term" value="F:calcium ion binding"/>
    <property type="evidence" value="ECO:0007669"/>
    <property type="project" value="InterPro"/>
</dbReference>
<keyword evidence="12" id="KW-1185">Reference proteome</keyword>
<dbReference type="eggNOG" id="KOG4629">
    <property type="taxonomic scope" value="Eukaryota"/>
</dbReference>
<evidence type="ECO:0000313" key="10">
    <source>
        <dbReference type="EMBL" id="EEB06947.2"/>
    </source>
</evidence>
<dbReference type="PANTHER" id="PTHR31323:SF14">
    <property type="entry name" value="MECHANOSENSITIVE ION CHANNEL PROTEIN MSY2"/>
    <property type="match status" value="1"/>
</dbReference>
<dbReference type="RefSeq" id="XP_002173240.2">
    <property type="nucleotide sequence ID" value="XM_002173204.2"/>
</dbReference>
<dbReference type="Proteomes" id="UP000001744">
    <property type="component" value="Unassembled WGS sequence"/>
</dbReference>
<feature type="transmembrane region" description="Helical" evidence="8">
    <location>
        <begin position="488"/>
        <end position="508"/>
    </location>
</feature>
<keyword evidence="6" id="KW-0256">Endoplasmic reticulum</keyword>
<sequence>MSQENNAREKSEPNNVAFQTNANNTLSAENAQHQRFPSVISNEATAAISDGNSSDTQSAASATDEKINNANTDLRRLTTMGRFYKRFSQYPTVCRWFVYWLPLALIFMIPMAIGGSSAGRNARLGHVRILWIFMWVEVAWTGYWISLLCATLLPKFVVFFFGIISVSAVKYTTVLSAVRIPLSFVFSSIINLCTFPSIMIHKTDPASFANTTTATTTTITAKPTATSSSSSFSNLDTSHSKILGATLIAAVVLLLEKIILHLIAFNYHRIQYQYRIADNKSQISALMHMLEASKKAPHTSSVNVMQQDYILGLNLNTGKRVVKKKSPKYRARYLRWKARKMVRRTGDVVASAFMEMVGTDPKPKNTQEQIVLDSLSSPRHRTALIRRIWYSFTPSEYDSVHKDTLLKYLSPLEALNVLEWMDKNYDSQVSFEEFSEFVHVLASERFAIQSSLRDVDVALAKLDKVGLAIVSVLAFMIYVSFLDTSFETVITAVGAFLLSISFVFSTTAQELLSSIVFLFGKHPFDISDVVVINSNRYEVIKLSLLYTVFRTTNGTTVQAPNSLLNTLFIENMRRSKAQSESISLQIPFITEFKTLERLKELLLKFVGENLSDYKPMIDITVDDFSTLTSMTVKVIFYYKSNCQNVGLQISRRNKFMCALAIASRQLKLPATLIPTPGADVKHPLNVNFLNSPQPNVVVTGPDSSSSSSSQLSGTLHESPTPAAERDTSLPANANPAGWAIPAFTTVANQNLALNAYNNITSAVLSSENNSNDTDAGNDDTIQDTSTTTVTTEVVQDDDPSQQIPSNS</sequence>
<accession>B6JZH9</accession>
<evidence type="ECO:0000256" key="8">
    <source>
        <dbReference type="SAM" id="Phobius"/>
    </source>
</evidence>
<name>B6JZH9_SCHJY</name>
<evidence type="ECO:0000259" key="9">
    <source>
        <dbReference type="PROSITE" id="PS50222"/>
    </source>
</evidence>
<feature type="compositionally biased region" description="Low complexity" evidence="7">
    <location>
        <begin position="782"/>
        <end position="793"/>
    </location>
</feature>
<dbReference type="PANTHER" id="PTHR31323">
    <property type="entry name" value="MECHANOSENSITIVE ION CHANNEL PROTEIN MSY2"/>
    <property type="match status" value="1"/>
</dbReference>
<dbReference type="GO" id="GO:0005262">
    <property type="term" value="F:calcium channel activity"/>
    <property type="evidence" value="ECO:0000318"/>
    <property type="project" value="GO_Central"/>
</dbReference>
<reference evidence="10 12" key="1">
    <citation type="journal article" date="2011" name="Science">
        <title>Comparative functional genomics of the fission yeasts.</title>
        <authorList>
            <person name="Rhind N."/>
            <person name="Chen Z."/>
            <person name="Yassour M."/>
            <person name="Thompson D.A."/>
            <person name="Haas B.J."/>
            <person name="Habib N."/>
            <person name="Wapinski I."/>
            <person name="Roy S."/>
            <person name="Lin M.F."/>
            <person name="Heiman D.I."/>
            <person name="Young S.K."/>
            <person name="Furuya K."/>
            <person name="Guo Y."/>
            <person name="Pidoux A."/>
            <person name="Chen H.M."/>
            <person name="Robbertse B."/>
            <person name="Goldberg J.M."/>
            <person name="Aoki K."/>
            <person name="Bayne E.H."/>
            <person name="Berlin A.M."/>
            <person name="Desjardins C.A."/>
            <person name="Dobbs E."/>
            <person name="Dukaj L."/>
            <person name="Fan L."/>
            <person name="FitzGerald M.G."/>
            <person name="French C."/>
            <person name="Gujja S."/>
            <person name="Hansen K."/>
            <person name="Keifenheim D."/>
            <person name="Levin J.Z."/>
            <person name="Mosher R.A."/>
            <person name="Mueller C.A."/>
            <person name="Pfiffner J."/>
            <person name="Priest M."/>
            <person name="Russ C."/>
            <person name="Smialowska A."/>
            <person name="Swoboda P."/>
            <person name="Sykes S.M."/>
            <person name="Vaughn M."/>
            <person name="Vengrova S."/>
            <person name="Yoder R."/>
            <person name="Zeng Q."/>
            <person name="Allshire R."/>
            <person name="Baulcombe D."/>
            <person name="Birren B.W."/>
            <person name="Brown W."/>
            <person name="Ekwall K."/>
            <person name="Kellis M."/>
            <person name="Leatherwood J."/>
            <person name="Levin H."/>
            <person name="Margalit H."/>
            <person name="Martienssen R."/>
            <person name="Nieduszynski C.A."/>
            <person name="Spatafora J.W."/>
            <person name="Friedman N."/>
            <person name="Dalgaard J.Z."/>
            <person name="Baumann P."/>
            <person name="Niki H."/>
            <person name="Regev A."/>
            <person name="Nusbaum C."/>
        </authorList>
    </citation>
    <scope>NUCLEOTIDE SEQUENCE [LARGE SCALE GENOMIC DNA]</scope>
    <source>
        <strain evidence="12">yFS275 / FY16936</strain>
    </source>
</reference>
<dbReference type="InterPro" id="IPR002048">
    <property type="entry name" value="EF_hand_dom"/>
</dbReference>
<dbReference type="EMBL" id="KE651168">
    <property type="protein sequence ID" value="EEB06947.2"/>
    <property type="molecule type" value="Genomic_DNA"/>
</dbReference>
<evidence type="ECO:0000256" key="4">
    <source>
        <dbReference type="ARBA" id="ARBA00022989"/>
    </source>
</evidence>
<keyword evidence="3 8" id="KW-0812">Transmembrane</keyword>
<proteinExistence type="inferred from homology"/>
<dbReference type="GO" id="GO:0005789">
    <property type="term" value="C:endoplasmic reticulum membrane"/>
    <property type="evidence" value="ECO:0007669"/>
    <property type="project" value="UniProtKB-SubCell"/>
</dbReference>
<comment type="subcellular location">
    <subcellularLocation>
        <location evidence="1">Endomembrane system</location>
        <topology evidence="1">Multi-pass membrane protein</topology>
    </subcellularLocation>
    <subcellularLocation>
        <location evidence="6">Endoplasmic reticulum membrane</location>
    </subcellularLocation>
</comment>
<dbReference type="GO" id="GO:0006874">
    <property type="term" value="P:intracellular calcium ion homeostasis"/>
    <property type="evidence" value="ECO:0000318"/>
    <property type="project" value="GO_Central"/>
</dbReference>
<dbReference type="OrthoDB" id="544685at2759"/>
<feature type="region of interest" description="Disordered" evidence="7">
    <location>
        <begin position="693"/>
        <end position="730"/>
    </location>
</feature>
<dbReference type="PROSITE" id="PS50222">
    <property type="entry name" value="EF_HAND_2"/>
    <property type="match status" value="1"/>
</dbReference>
<evidence type="ECO:0000256" key="7">
    <source>
        <dbReference type="SAM" id="MobiDB-lite"/>
    </source>
</evidence>
<dbReference type="GO" id="GO:0006884">
    <property type="term" value="P:cell volume homeostasis"/>
    <property type="evidence" value="ECO:0007669"/>
    <property type="project" value="EnsemblFungi"/>
</dbReference>
<comment type="similarity">
    <text evidence="2 6">Belongs to the MscS (TC 1.A.23) family.</text>
</comment>
<dbReference type="GO" id="GO:0070588">
    <property type="term" value="P:calcium ion transmembrane transport"/>
    <property type="evidence" value="ECO:0000318"/>
    <property type="project" value="GO_Central"/>
</dbReference>
<dbReference type="Pfam" id="PF00924">
    <property type="entry name" value="MS_channel_2nd"/>
    <property type="match status" value="1"/>
</dbReference>
<dbReference type="GeneID" id="7047867"/>